<dbReference type="AlphaFoldDB" id="A0AAD9KED7"/>
<comment type="caution">
    <text evidence="1">The sequence shown here is derived from an EMBL/GenBank/DDBJ whole genome shotgun (WGS) entry which is preliminary data.</text>
</comment>
<dbReference type="InterPro" id="IPR013783">
    <property type="entry name" value="Ig-like_fold"/>
</dbReference>
<sequence>MSDLEKERRKRTDTLSSGGLVTKTLKRLSAANDDSDAMACSEKGVKFEVEIDNKQFTAPNNIYIPNPVYRSSIDSSSSSNDDFVELPITFAGHTAGQYGCNIILRSKNDVRIFHIECTVVPEGSETQIEFTSPVHQPLTQELPIVNQSSHDWPMQVAIDGTGFSGPDLFTAKAFQTTNYQIMFRPQHEGLVKVNQSSHDWPMQVAIDGTGFSGPDLFTAKAFQTTNYQIMFRPQHEGLVKGRIILTNTLDGIDHTFHLVGKGEKPLPLDSVVFDCRVKETVKRRLQIPNNMKRKLFFEVECDIECLSGPDSLLVLAGQTGIYEVSVTPLRRGTYNGVLAFVARQGPKTMVDSDDDVVVTAWLTVMMMLLSQQVDSDDDVVVTAWLTVMMMLLSQQVDSDDDVVVTAWLTVIMVDSDDDVVVTAWLTVMMMLLSQQVDSDVMLLSQQVDSDGDVVVTACTVDSDGDEMPDEDEEEQSSQEYRIWFAVEINVEPQPPERTVYITSPCQKKVALELNINNPTNKVLSLEAVIDGPSLTGPNYIHILPSSKGTYELTYAPAIIGSYKGSLILYNAMVGEFWYDLHLEATSPLPVTLPVMECELGRYVEQPLTLTNPTDESLTFVPTVSNTNNFSLERTMKGDTFTLAPRQSVTFTVKFMPSALGESDHNCRISFHSEQLGEWVFLASGVGRLPEEQDAVSVTAPAATNSTLIIPFRNPTDTTIKVNVKLTTLLALPTTPSLVVTGKNLDVYVSFVEHSRSRVELRTLD</sequence>
<gene>
    <name evidence="1" type="ORF">NP493_1175g00013</name>
</gene>
<dbReference type="EMBL" id="JAODUO010001172">
    <property type="protein sequence ID" value="KAK2169816.1"/>
    <property type="molecule type" value="Genomic_DNA"/>
</dbReference>
<dbReference type="GO" id="GO:0005929">
    <property type="term" value="C:cilium"/>
    <property type="evidence" value="ECO:0007669"/>
    <property type="project" value="TreeGrafter"/>
</dbReference>
<proteinExistence type="predicted"/>
<dbReference type="PANTHER" id="PTHR45912">
    <property type="entry name" value="CILIA- AND FLAGELLA-ASSOCIATED PROTEIN 47"/>
    <property type="match status" value="1"/>
</dbReference>
<evidence type="ECO:0000313" key="1">
    <source>
        <dbReference type="EMBL" id="KAK2169816.1"/>
    </source>
</evidence>
<dbReference type="PANTHER" id="PTHR45912:SF3">
    <property type="entry name" value="CILIA- AND FLAGELLA-ASSOCIATED PROTEIN 47"/>
    <property type="match status" value="1"/>
</dbReference>
<protein>
    <submittedName>
        <fullName evidence="1">Uncharacterized protein</fullName>
    </submittedName>
</protein>
<accession>A0AAD9KED7</accession>
<evidence type="ECO:0000313" key="2">
    <source>
        <dbReference type="Proteomes" id="UP001209878"/>
    </source>
</evidence>
<organism evidence="1 2">
    <name type="scientific">Ridgeia piscesae</name>
    <name type="common">Tubeworm</name>
    <dbReference type="NCBI Taxonomy" id="27915"/>
    <lineage>
        <taxon>Eukaryota</taxon>
        <taxon>Metazoa</taxon>
        <taxon>Spiralia</taxon>
        <taxon>Lophotrochozoa</taxon>
        <taxon>Annelida</taxon>
        <taxon>Polychaeta</taxon>
        <taxon>Sedentaria</taxon>
        <taxon>Canalipalpata</taxon>
        <taxon>Sabellida</taxon>
        <taxon>Siboglinidae</taxon>
        <taxon>Ridgeia</taxon>
    </lineage>
</organism>
<name>A0AAD9KED7_RIDPI</name>
<dbReference type="Proteomes" id="UP001209878">
    <property type="component" value="Unassembled WGS sequence"/>
</dbReference>
<dbReference type="Gene3D" id="2.60.40.10">
    <property type="entry name" value="Immunoglobulins"/>
    <property type="match status" value="1"/>
</dbReference>
<keyword evidence="2" id="KW-1185">Reference proteome</keyword>
<reference evidence="1" key="1">
    <citation type="journal article" date="2023" name="Mol. Biol. Evol.">
        <title>Third-Generation Sequencing Reveals the Adaptive Role of the Epigenome in Three Deep-Sea Polychaetes.</title>
        <authorList>
            <person name="Perez M."/>
            <person name="Aroh O."/>
            <person name="Sun Y."/>
            <person name="Lan Y."/>
            <person name="Juniper S.K."/>
            <person name="Young C.R."/>
            <person name="Angers B."/>
            <person name="Qian P.Y."/>
        </authorList>
    </citation>
    <scope>NUCLEOTIDE SEQUENCE</scope>
    <source>
        <strain evidence="1">R07B-5</strain>
    </source>
</reference>
<dbReference type="GO" id="GO:0060271">
    <property type="term" value="P:cilium assembly"/>
    <property type="evidence" value="ECO:0007669"/>
    <property type="project" value="TreeGrafter"/>
</dbReference>